<accession>A0A9X3WIV6</accession>
<evidence type="ECO:0000256" key="1">
    <source>
        <dbReference type="ARBA" id="ARBA00022723"/>
    </source>
</evidence>
<evidence type="ECO:0000313" key="4">
    <source>
        <dbReference type="Proteomes" id="UP001145072"/>
    </source>
</evidence>
<dbReference type="InterPro" id="IPR004360">
    <property type="entry name" value="Glyas_Fos-R_dOase_dom"/>
</dbReference>
<keyword evidence="1" id="KW-0479">Metal-binding</keyword>
<dbReference type="GO" id="GO:0004462">
    <property type="term" value="F:lactoylglutathione lyase activity"/>
    <property type="evidence" value="ECO:0007669"/>
    <property type="project" value="InterPro"/>
</dbReference>
<dbReference type="RefSeq" id="WP_259872385.1">
    <property type="nucleotide sequence ID" value="NZ_JAMQJZ010000007.1"/>
</dbReference>
<feature type="domain" description="VOC" evidence="2">
    <location>
        <begin position="10"/>
        <end position="127"/>
    </location>
</feature>
<protein>
    <submittedName>
        <fullName evidence="3">VOC family protein</fullName>
    </submittedName>
</protein>
<dbReference type="EMBL" id="JAMQJZ010000007">
    <property type="protein sequence ID" value="MDC3420822.1"/>
    <property type="molecule type" value="Genomic_DNA"/>
</dbReference>
<dbReference type="InterPro" id="IPR029068">
    <property type="entry name" value="Glyas_Bleomycin-R_OHBP_Dase"/>
</dbReference>
<proteinExistence type="predicted"/>
<organism evidence="3 4">
    <name type="scientific">Aquibacillus koreensis</name>
    <dbReference type="NCBI Taxonomy" id="279446"/>
    <lineage>
        <taxon>Bacteria</taxon>
        <taxon>Bacillati</taxon>
        <taxon>Bacillota</taxon>
        <taxon>Bacilli</taxon>
        <taxon>Bacillales</taxon>
        <taxon>Bacillaceae</taxon>
        <taxon>Aquibacillus</taxon>
    </lineage>
</organism>
<dbReference type="InterPro" id="IPR037523">
    <property type="entry name" value="VOC_core"/>
</dbReference>
<dbReference type="GO" id="GO:0046872">
    <property type="term" value="F:metal ion binding"/>
    <property type="evidence" value="ECO:0007669"/>
    <property type="project" value="UniProtKB-KW"/>
</dbReference>
<dbReference type="Pfam" id="PF00903">
    <property type="entry name" value="Glyoxalase"/>
    <property type="match status" value="1"/>
</dbReference>
<dbReference type="AlphaFoldDB" id="A0A9X3WIV6"/>
<name>A0A9X3WIV6_9BACI</name>
<sequence length="273" mass="30759">MTAYKLEQFQINHIDLVISNLEKSIAFYTDILGFSLLKKSDKEADLGIKDGHVLVHLIENSNALPPSKQYTGLYHYAILLPSRGHLASFLKHMIETGYPLVGASDHLVSEAIYLQDPDDIGIEVYVDRPKESWRYQGDQIEMATIPLNVDDLMKHYQEKWTSFPSGTMIGHLHFYVNSVKKANAFYIDKLGLSSMLSFGEQVSFVSAEGYHHHLGLNTWRGTNTEPPAGDVIGLTKAHITVSDNDAEYLVEEDLLDQNNNEITDPFGVKYKVN</sequence>
<dbReference type="PANTHER" id="PTHR43279">
    <property type="entry name" value="CATECHOL-2,3-DIOXYGENASE"/>
    <property type="match status" value="1"/>
</dbReference>
<evidence type="ECO:0000313" key="3">
    <source>
        <dbReference type="EMBL" id="MDC3420822.1"/>
    </source>
</evidence>
<dbReference type="InterPro" id="IPR018146">
    <property type="entry name" value="Glyoxalase_1_CS"/>
</dbReference>
<dbReference type="SUPFAM" id="SSF54593">
    <property type="entry name" value="Glyoxalase/Bleomycin resistance protein/Dihydroxybiphenyl dioxygenase"/>
    <property type="match status" value="2"/>
</dbReference>
<dbReference type="Proteomes" id="UP001145072">
    <property type="component" value="Unassembled WGS sequence"/>
</dbReference>
<keyword evidence="4" id="KW-1185">Reference proteome</keyword>
<dbReference type="PROSITE" id="PS51819">
    <property type="entry name" value="VOC"/>
    <property type="match status" value="1"/>
</dbReference>
<reference evidence="3" key="1">
    <citation type="submission" date="2022-06" db="EMBL/GenBank/DDBJ databases">
        <title>Aquibacillus sp. a new bacterium isolated from soil saline samples.</title>
        <authorList>
            <person name="Galisteo C."/>
            <person name="De La Haba R."/>
            <person name="Sanchez-Porro C."/>
            <person name="Ventosa A."/>
        </authorList>
    </citation>
    <scope>NUCLEOTIDE SEQUENCE</scope>
    <source>
        <strain evidence="3">JCM 12387</strain>
    </source>
</reference>
<dbReference type="PROSITE" id="PS00934">
    <property type="entry name" value="GLYOXALASE_I_1"/>
    <property type="match status" value="1"/>
</dbReference>
<gene>
    <name evidence="3" type="ORF">NC661_10620</name>
</gene>
<dbReference type="Gene3D" id="3.10.180.10">
    <property type="entry name" value="2,3-Dihydroxybiphenyl 1,2-Dioxygenase, domain 1"/>
    <property type="match status" value="2"/>
</dbReference>
<evidence type="ECO:0000259" key="2">
    <source>
        <dbReference type="PROSITE" id="PS51819"/>
    </source>
</evidence>
<comment type="caution">
    <text evidence="3">The sequence shown here is derived from an EMBL/GenBank/DDBJ whole genome shotgun (WGS) entry which is preliminary data.</text>
</comment>
<dbReference type="PANTHER" id="PTHR43279:SF1">
    <property type="entry name" value="CATECHOL-2,3-DIOXYGENASE"/>
    <property type="match status" value="1"/>
</dbReference>